<dbReference type="EMBL" id="BHWB01000001">
    <property type="protein sequence ID" value="GCB33070.1"/>
    <property type="molecule type" value="Genomic_DNA"/>
</dbReference>
<keyword evidence="2" id="KW-1185">Reference proteome</keyword>
<dbReference type="Proteomes" id="UP000288079">
    <property type="component" value="Unassembled WGS sequence"/>
</dbReference>
<reference evidence="1 2" key="1">
    <citation type="submission" date="2018-10" db="EMBL/GenBank/DDBJ databases">
        <title>Draft Genome Sequence of Bacteroides sp. KCTC 15687.</title>
        <authorList>
            <person name="Yu S.Y."/>
            <person name="Kim J.S."/>
            <person name="Oh B.S."/>
            <person name="Park S.H."/>
            <person name="Kang S.W."/>
            <person name="Park J.E."/>
            <person name="Choi S.H."/>
            <person name="Han K.I."/>
            <person name="Lee K.C."/>
            <person name="Eom M.K."/>
            <person name="Suh M.K."/>
            <person name="Lee D.H."/>
            <person name="Yoon H."/>
            <person name="Kim B."/>
            <person name="Yang S.J."/>
            <person name="Lee J.S."/>
            <person name="Lee J.H."/>
        </authorList>
    </citation>
    <scope>NUCLEOTIDE SEQUENCE [LARGE SCALE GENOMIC DNA]</scope>
    <source>
        <strain evidence="1 2">KCTC 15687</strain>
    </source>
</reference>
<evidence type="ECO:0000313" key="2">
    <source>
        <dbReference type="Proteomes" id="UP000288079"/>
    </source>
</evidence>
<organism evidence="1 2">
    <name type="scientific">Bacteroides faecalis</name>
    <dbReference type="NCBI Taxonomy" id="2447885"/>
    <lineage>
        <taxon>Bacteria</taxon>
        <taxon>Pseudomonadati</taxon>
        <taxon>Bacteroidota</taxon>
        <taxon>Bacteroidia</taxon>
        <taxon>Bacteroidales</taxon>
        <taxon>Bacteroidaceae</taxon>
        <taxon>Bacteroides</taxon>
    </lineage>
</organism>
<name>A0A401LNC8_9BACE</name>
<evidence type="ECO:0000313" key="1">
    <source>
        <dbReference type="EMBL" id="GCB33070.1"/>
    </source>
</evidence>
<gene>
    <name evidence="1" type="ORF">KGMB02408_00150</name>
</gene>
<dbReference type="AlphaFoldDB" id="A0A401LNC8"/>
<proteinExistence type="predicted"/>
<comment type="caution">
    <text evidence="1">The sequence shown here is derived from an EMBL/GenBank/DDBJ whole genome shotgun (WGS) entry which is preliminary data.</text>
</comment>
<sequence length="166" mass="19551">MKFKVMNIDSPTEQEARMVITEVMKKNNKQFPELLVEELLALKDEKEIPSYSSPLWLQMCLSILLELGEEDFKAIHREQLEQEDEKIEAFLLKTIKGFPTDVNGLFQQLLQLTYHYFNKDLSQEILSLIRFITIWHQRERYGMFAGHSLECSGICKPSMLDETLYQ</sequence>
<protein>
    <submittedName>
        <fullName evidence="1">Uncharacterized protein</fullName>
    </submittedName>
</protein>
<accession>A0A401LNC8</accession>